<feature type="transmembrane region" description="Helical" evidence="13">
    <location>
        <begin position="7"/>
        <end position="26"/>
    </location>
</feature>
<dbReference type="GO" id="GO:0016757">
    <property type="term" value="F:glycosyltransferase activity"/>
    <property type="evidence" value="ECO:0007669"/>
    <property type="project" value="UniProtKB-KW"/>
</dbReference>
<evidence type="ECO:0000256" key="4">
    <source>
        <dbReference type="ARBA" id="ARBA00022676"/>
    </source>
</evidence>
<keyword evidence="11" id="KW-1015">Disulfide bond</keyword>
<keyword evidence="8" id="KW-0735">Signal-anchor</keyword>
<dbReference type="PANTHER" id="PTHR48261">
    <property type="entry name" value="ACETYLGLUCOSAMINYLTRANSFERASE"/>
    <property type="match status" value="1"/>
</dbReference>
<evidence type="ECO:0000259" key="14">
    <source>
        <dbReference type="Pfam" id="PF03016"/>
    </source>
</evidence>
<dbReference type="Gene3D" id="3.90.550.10">
    <property type="entry name" value="Spore Coat Polysaccharide Biosynthesis Protein SpsA, Chain A"/>
    <property type="match status" value="1"/>
</dbReference>
<name>A0A1V9XZK5_9ACAR</name>
<dbReference type="Pfam" id="PF03016">
    <property type="entry name" value="Exostosin_GT47"/>
    <property type="match status" value="1"/>
</dbReference>
<evidence type="ECO:0000256" key="1">
    <source>
        <dbReference type="ARBA" id="ARBA00004648"/>
    </source>
</evidence>
<evidence type="ECO:0000256" key="2">
    <source>
        <dbReference type="ARBA" id="ARBA00004922"/>
    </source>
</evidence>
<proteinExistence type="inferred from homology"/>
<evidence type="ECO:0000313" key="17">
    <source>
        <dbReference type="Proteomes" id="UP000192247"/>
    </source>
</evidence>
<dbReference type="InterPro" id="IPR040911">
    <property type="entry name" value="Exostosin_GT47"/>
</dbReference>
<evidence type="ECO:0000256" key="8">
    <source>
        <dbReference type="ARBA" id="ARBA00022968"/>
    </source>
</evidence>
<dbReference type="Proteomes" id="UP000192247">
    <property type="component" value="Unassembled WGS sequence"/>
</dbReference>
<evidence type="ECO:0000256" key="9">
    <source>
        <dbReference type="ARBA" id="ARBA00022989"/>
    </source>
</evidence>
<dbReference type="InterPro" id="IPR029044">
    <property type="entry name" value="Nucleotide-diphossugar_trans"/>
</dbReference>
<dbReference type="InParanoid" id="A0A1V9XZK5"/>
<dbReference type="Pfam" id="PF09258">
    <property type="entry name" value="Glyco_transf_64"/>
    <property type="match status" value="1"/>
</dbReference>
<evidence type="ECO:0000256" key="6">
    <source>
        <dbReference type="ARBA" id="ARBA00022692"/>
    </source>
</evidence>
<evidence type="ECO:0000256" key="3">
    <source>
        <dbReference type="ARBA" id="ARBA00010271"/>
    </source>
</evidence>
<evidence type="ECO:0000256" key="13">
    <source>
        <dbReference type="SAM" id="Phobius"/>
    </source>
</evidence>
<dbReference type="EMBL" id="MNPL01001721">
    <property type="protein sequence ID" value="OQR78873.1"/>
    <property type="molecule type" value="Genomic_DNA"/>
</dbReference>
<evidence type="ECO:0000256" key="7">
    <source>
        <dbReference type="ARBA" id="ARBA00022824"/>
    </source>
</evidence>
<accession>A0A1V9XZK5</accession>
<evidence type="ECO:0000259" key="15">
    <source>
        <dbReference type="Pfam" id="PF09258"/>
    </source>
</evidence>
<keyword evidence="6 13" id="KW-0812">Transmembrane</keyword>
<feature type="domain" description="Glycosyl transferase 64" evidence="15">
    <location>
        <begin position="486"/>
        <end position="774"/>
    </location>
</feature>
<evidence type="ECO:0000256" key="11">
    <source>
        <dbReference type="ARBA" id="ARBA00023157"/>
    </source>
</evidence>
<keyword evidence="9 13" id="KW-1133">Transmembrane helix</keyword>
<gene>
    <name evidence="16" type="ORF">BIW11_00240</name>
</gene>
<comment type="similarity">
    <text evidence="3">Belongs to the glycosyltransferase 47 family.</text>
</comment>
<dbReference type="STRING" id="418985.A0A1V9XZK5"/>
<feature type="domain" description="Exostosin GT47" evidence="14">
    <location>
        <begin position="91"/>
        <end position="377"/>
    </location>
</feature>
<organism evidence="16 17">
    <name type="scientific">Tropilaelaps mercedesae</name>
    <dbReference type="NCBI Taxonomy" id="418985"/>
    <lineage>
        <taxon>Eukaryota</taxon>
        <taxon>Metazoa</taxon>
        <taxon>Ecdysozoa</taxon>
        <taxon>Arthropoda</taxon>
        <taxon>Chelicerata</taxon>
        <taxon>Arachnida</taxon>
        <taxon>Acari</taxon>
        <taxon>Parasitiformes</taxon>
        <taxon>Mesostigmata</taxon>
        <taxon>Gamasina</taxon>
        <taxon>Dermanyssoidea</taxon>
        <taxon>Laelapidae</taxon>
        <taxon>Tropilaelaps</taxon>
    </lineage>
</organism>
<dbReference type="AlphaFoldDB" id="A0A1V9XZK5"/>
<keyword evidence="4" id="KW-0328">Glycosyltransferase</keyword>
<comment type="caution">
    <text evidence="16">The sequence shown here is derived from an EMBL/GenBank/DDBJ whole genome shotgun (WGS) entry which is preliminary data.</text>
</comment>
<dbReference type="PANTHER" id="PTHR48261:SF3">
    <property type="entry name" value="EXOSTOSIN GLYCOSYLTRANSFERASE 1"/>
    <property type="match status" value="1"/>
</dbReference>
<evidence type="ECO:0000256" key="5">
    <source>
        <dbReference type="ARBA" id="ARBA00022679"/>
    </source>
</evidence>
<dbReference type="InterPro" id="IPR015338">
    <property type="entry name" value="GT64_dom"/>
</dbReference>
<reference evidence="16 17" key="1">
    <citation type="journal article" date="2017" name="Gigascience">
        <title>Draft genome of the honey bee ectoparasitic mite, Tropilaelaps mercedesae, is shaped by the parasitic life history.</title>
        <authorList>
            <person name="Dong X."/>
            <person name="Armstrong S.D."/>
            <person name="Xia D."/>
            <person name="Makepeace B.L."/>
            <person name="Darby A.C."/>
            <person name="Kadowaki T."/>
        </authorList>
    </citation>
    <scope>NUCLEOTIDE SEQUENCE [LARGE SCALE GENOMIC DNA]</scope>
    <source>
        <strain evidence="16">Wuxi-XJTLU</strain>
    </source>
</reference>
<dbReference type="GO" id="GO:0005789">
    <property type="term" value="C:endoplasmic reticulum membrane"/>
    <property type="evidence" value="ECO:0007669"/>
    <property type="project" value="UniProtKB-SubCell"/>
</dbReference>
<dbReference type="GO" id="GO:0015012">
    <property type="term" value="P:heparan sulfate proteoglycan biosynthetic process"/>
    <property type="evidence" value="ECO:0007669"/>
    <property type="project" value="UniProtKB-ARBA"/>
</dbReference>
<protein>
    <submittedName>
        <fullName evidence="16">Exostosin-1a-like</fullName>
    </submittedName>
</protein>
<keyword evidence="7" id="KW-0256">Endoplasmic reticulum</keyword>
<dbReference type="OrthoDB" id="1924787at2759"/>
<dbReference type="SUPFAM" id="SSF53448">
    <property type="entry name" value="Nucleotide-diphospho-sugar transferases"/>
    <property type="match status" value="1"/>
</dbReference>
<keyword evidence="10 13" id="KW-0472">Membrane</keyword>
<dbReference type="InterPro" id="IPR004263">
    <property type="entry name" value="Exostosin"/>
</dbReference>
<keyword evidence="12" id="KW-0325">Glycoprotein</keyword>
<keyword evidence="17" id="KW-1185">Reference proteome</keyword>
<keyword evidence="5" id="KW-0808">Transferase</keyword>
<sequence length="796" mass="91577">MRVLQRYVFLGIILIVALLSLLVLLFRDRPPPSRHSPGVEVDHVAGQLASFWSKYTFSRGSTQRFPNATRPWDNHPELCRFHSCFELDRCRRGFRVYVYPPAEDGQPASSSYLKLLSAIKRSRFYTVNPDEACLFVPNVDTLDRDILSEDYVRNAQARLWNLPYWNGGRNHLIFNLFSGSWPDYSQDLGFDPGHALLAKSSAPEHTFRPGYDISIPLFPRSHPEVGGQPGFYSSESRTLTPLRKSYLLTFKGKRYLYGIGSEVRNSLFHLNIAKDVLLLTTCKHGKQWKLKKDDRCDNDNADYDKHDYVVLMQNSTFCLVPRGRRLGSFRFLESLQAGCIPIVLSNDWRLPFDEVIDWSSATIRWDERLLFQLPHFLRTSGLTPSSPRVVQLRQQSQVLWRSYFNSIDKIVHTTLQIIADRVESERAKSTTSWNTFPGALYSVQSELPHREWNLPWNNQCWGQRPCNSRQLSQGSSQRQLGAMSKFTAVIYTSLPYTRRSFPQTQLFRLLKNVLKSKHCERVLLLLNMENYPRIREQSPSNRSTITGRSEQRLEDADLLLNAKLPASVVPIRVTKISERFRPFEQISTDAVLALDEDVTLTTEEVDFAFFVWKQFPQQIVGYPARSHYWDEQRARWSYSSKWSNEYSMVLTSAAFYHSYYNALFSSVLSPRLVDFVDQTQNCEDILMNFLVADVTAFPPVKVTQRKQYRDTSNAGVGAIGTADSLGRETAGRFPSAWNDPDHFRQRGECVARFAAEFGRVPLAHSVARFDPVLFKDPVSNLRKRFKVIDRIGSSGG</sequence>
<dbReference type="FunCoup" id="A0A1V9XZK5">
    <property type="interactions" value="624"/>
</dbReference>
<evidence type="ECO:0000256" key="12">
    <source>
        <dbReference type="ARBA" id="ARBA00023180"/>
    </source>
</evidence>
<comment type="pathway">
    <text evidence="2">Protein modification; protein glycosylation.</text>
</comment>
<comment type="subcellular location">
    <subcellularLocation>
        <location evidence="1">Endoplasmic reticulum membrane</location>
        <topology evidence="1">Single-pass type II membrane protein</topology>
    </subcellularLocation>
</comment>
<evidence type="ECO:0000313" key="16">
    <source>
        <dbReference type="EMBL" id="OQR78873.1"/>
    </source>
</evidence>
<evidence type="ECO:0000256" key="10">
    <source>
        <dbReference type="ARBA" id="ARBA00023136"/>
    </source>
</evidence>